<evidence type="ECO:0000313" key="1">
    <source>
        <dbReference type="EMBL" id="TRX74614.1"/>
    </source>
</evidence>
<reference evidence="1 2" key="1">
    <citation type="submission" date="2019-07" db="EMBL/GenBank/DDBJ databases">
        <title>Pseudomonas mangiferae sp. nov., isolated from bark of mango tree in Thailand.</title>
        <authorList>
            <person name="Srisuk N."/>
            <person name="Anurat P."/>
        </authorList>
    </citation>
    <scope>NUCLEOTIDE SEQUENCE [LARGE SCALE GENOMIC DNA]</scope>
    <source>
        <strain evidence="1 2">DMKU_BBB3-04</strain>
    </source>
</reference>
<name>A0A553GYP7_9PSED</name>
<protein>
    <submittedName>
        <fullName evidence="1">Uncharacterized protein</fullName>
    </submittedName>
</protein>
<gene>
    <name evidence="1" type="ORF">FM069_11440</name>
</gene>
<organism evidence="1 2">
    <name type="scientific">Pseudomonas mangiferae</name>
    <dbReference type="NCBI Taxonomy" id="2593654"/>
    <lineage>
        <taxon>Bacteria</taxon>
        <taxon>Pseudomonadati</taxon>
        <taxon>Pseudomonadota</taxon>
        <taxon>Gammaproteobacteria</taxon>
        <taxon>Pseudomonadales</taxon>
        <taxon>Pseudomonadaceae</taxon>
        <taxon>Pseudomonas</taxon>
    </lineage>
</organism>
<dbReference type="Proteomes" id="UP000315235">
    <property type="component" value="Unassembled WGS sequence"/>
</dbReference>
<evidence type="ECO:0000313" key="2">
    <source>
        <dbReference type="Proteomes" id="UP000315235"/>
    </source>
</evidence>
<proteinExistence type="predicted"/>
<dbReference type="RefSeq" id="WP_143488439.1">
    <property type="nucleotide sequence ID" value="NZ_VJOY01000007.1"/>
</dbReference>
<comment type="caution">
    <text evidence="1">The sequence shown here is derived from an EMBL/GenBank/DDBJ whole genome shotgun (WGS) entry which is preliminary data.</text>
</comment>
<dbReference type="AlphaFoldDB" id="A0A553GYP7"/>
<keyword evidence="2" id="KW-1185">Reference proteome</keyword>
<accession>A0A553GYP7</accession>
<dbReference type="EMBL" id="VJOY01000007">
    <property type="protein sequence ID" value="TRX74614.1"/>
    <property type="molecule type" value="Genomic_DNA"/>
</dbReference>
<dbReference type="OrthoDB" id="4007859at2"/>
<sequence length="442" mass="50032">MRNETSIFWPSSHRHYISSLRLDVEETGLSRRTLSLIPPLLKIVDAMRDLESLPFTLTSELESLRRRAADTLEAIADTLRDPASTRNLYLRAQILRGSDHRQLAQEIMGSLEQELIVVCGRLSTWLGKSSGYYSSALFAVPDGLSQAISDSADDALPAAFEELQGLFAERLELRRHFPLQWARLIAAAGEANLYPKHFAYFLPEDEGAKYSPNKRSLVFMNTYHALFNLITQEESTNHLYLHDAELDMAEIPTYLVAWFRGHDLGHSILRPQTDFRPLNKVDRWGSMQLQEALADSFGLLLCNTRAWRQRLGMHSGMLSMVFVLEMLRYLRRDPCSFPDAGAAFIELQFLIRNGYADIDRETRKISTSSERLMAGIAALLDTLSRSVLANDLPATLDFIERYAPHRNSEALDELMQLLGQSSHTLDYVQPIFHCAGQVGVSP</sequence>